<accession>A0A3S5AQ49</accession>
<gene>
    <name evidence="2" type="ORF">PXEA_LOCUS22690</name>
</gene>
<protein>
    <submittedName>
        <fullName evidence="2">Uncharacterized protein</fullName>
    </submittedName>
</protein>
<evidence type="ECO:0000256" key="1">
    <source>
        <dbReference type="SAM" id="MobiDB-lite"/>
    </source>
</evidence>
<dbReference type="Proteomes" id="UP000784294">
    <property type="component" value="Unassembled WGS sequence"/>
</dbReference>
<dbReference type="EMBL" id="CAAALY010101564">
    <property type="protein sequence ID" value="VEL29250.1"/>
    <property type="molecule type" value="Genomic_DNA"/>
</dbReference>
<name>A0A3S5AQ49_9PLAT</name>
<reference evidence="2" key="1">
    <citation type="submission" date="2018-11" db="EMBL/GenBank/DDBJ databases">
        <authorList>
            <consortium name="Pathogen Informatics"/>
        </authorList>
    </citation>
    <scope>NUCLEOTIDE SEQUENCE</scope>
</reference>
<organism evidence="2 3">
    <name type="scientific">Protopolystoma xenopodis</name>
    <dbReference type="NCBI Taxonomy" id="117903"/>
    <lineage>
        <taxon>Eukaryota</taxon>
        <taxon>Metazoa</taxon>
        <taxon>Spiralia</taxon>
        <taxon>Lophotrochozoa</taxon>
        <taxon>Platyhelminthes</taxon>
        <taxon>Monogenea</taxon>
        <taxon>Polyopisthocotylea</taxon>
        <taxon>Polystomatidea</taxon>
        <taxon>Polystomatidae</taxon>
        <taxon>Protopolystoma</taxon>
    </lineage>
</organism>
<keyword evidence="3" id="KW-1185">Reference proteome</keyword>
<dbReference type="AlphaFoldDB" id="A0A3S5AQ49"/>
<feature type="compositionally biased region" description="Acidic residues" evidence="1">
    <location>
        <begin position="143"/>
        <end position="161"/>
    </location>
</feature>
<sequence>MELNIVTIAKPFPDGGFETGRLIPSAELQETRIHDAIFRLRRSLNEPTRKFDASMGRSALQNLSRLSRSLIITALSGLVGSSTIAGMGFGPIRHSDGLPPPTNCRDDRCDLHVQEAEHSRVEHSDNWVNEMDPFDWRAHESGEESDNLSDSDEETDEDYLDDMGCSDPPSEPRSLSGKVSSLLPSLPSLRLTGLFEVLFGNSRNLLWKQINNSSDSVWTKGRHENEQFRSRSIDRDSFNDKKFHRNVKVRIVASFILESQFVHLAQLFLKPRRRQ</sequence>
<feature type="region of interest" description="Disordered" evidence="1">
    <location>
        <begin position="139"/>
        <end position="180"/>
    </location>
</feature>
<comment type="caution">
    <text evidence="2">The sequence shown here is derived from an EMBL/GenBank/DDBJ whole genome shotgun (WGS) entry which is preliminary data.</text>
</comment>
<evidence type="ECO:0000313" key="3">
    <source>
        <dbReference type="Proteomes" id="UP000784294"/>
    </source>
</evidence>
<evidence type="ECO:0000313" key="2">
    <source>
        <dbReference type="EMBL" id="VEL29250.1"/>
    </source>
</evidence>
<proteinExistence type="predicted"/>